<dbReference type="RefSeq" id="WP_344500454.1">
    <property type="nucleotide sequence ID" value="NZ_BAAAUD010000106.1"/>
</dbReference>
<evidence type="ECO:0000313" key="2">
    <source>
        <dbReference type="Proteomes" id="UP001500403"/>
    </source>
</evidence>
<gene>
    <name evidence="1" type="ORF">GCM10010446_65740</name>
</gene>
<comment type="caution">
    <text evidence="1">The sequence shown here is derived from an EMBL/GenBank/DDBJ whole genome shotgun (WGS) entry which is preliminary data.</text>
</comment>
<dbReference type="Proteomes" id="UP001500403">
    <property type="component" value="Unassembled WGS sequence"/>
</dbReference>
<keyword evidence="2" id="KW-1185">Reference proteome</keyword>
<organism evidence="1 2">
    <name type="scientific">Streptomyces enissocaesilis</name>
    <dbReference type="NCBI Taxonomy" id="332589"/>
    <lineage>
        <taxon>Bacteria</taxon>
        <taxon>Bacillati</taxon>
        <taxon>Actinomycetota</taxon>
        <taxon>Actinomycetes</taxon>
        <taxon>Kitasatosporales</taxon>
        <taxon>Streptomycetaceae</taxon>
        <taxon>Streptomyces</taxon>
        <taxon>Streptomyces rochei group</taxon>
    </lineage>
</organism>
<protein>
    <submittedName>
        <fullName evidence="1">Uncharacterized protein</fullName>
    </submittedName>
</protein>
<evidence type="ECO:0000313" key="1">
    <source>
        <dbReference type="EMBL" id="GAA2971961.1"/>
    </source>
</evidence>
<name>A0ABP6K4M6_9ACTN</name>
<reference evidence="2" key="1">
    <citation type="journal article" date="2019" name="Int. J. Syst. Evol. Microbiol.">
        <title>The Global Catalogue of Microorganisms (GCM) 10K type strain sequencing project: providing services to taxonomists for standard genome sequencing and annotation.</title>
        <authorList>
            <consortium name="The Broad Institute Genomics Platform"/>
            <consortium name="The Broad Institute Genome Sequencing Center for Infectious Disease"/>
            <person name="Wu L."/>
            <person name="Ma J."/>
        </authorList>
    </citation>
    <scope>NUCLEOTIDE SEQUENCE [LARGE SCALE GENOMIC DNA]</scope>
    <source>
        <strain evidence="2">JCM 9088</strain>
    </source>
</reference>
<accession>A0ABP6K4M6</accession>
<dbReference type="EMBL" id="BAAAUD010000106">
    <property type="protein sequence ID" value="GAA2971961.1"/>
    <property type="molecule type" value="Genomic_DNA"/>
</dbReference>
<sequence length="189" mass="20472">MYDRDKSPLLDADHDAVRIADALRASPHITFVAPPEPGDETVWFRDADGIGYELSLTTVEPVPDAECVAYAWDAVAAAIGNHPHFVRAALGREGVIFGPDRLDAVTALTRTGNEYTLTLTGAPCPGYEEEPASPATDVAYAADRLLTSDPSDSERATAELLNYVAATWEKQDLPLREHAQALARALRTR</sequence>
<proteinExistence type="predicted"/>